<reference evidence="1" key="1">
    <citation type="journal article" date="2022" name="Int. J. Mol. Sci.">
        <title>Draft Genome of Tanacetum Coccineum: Genomic Comparison of Closely Related Tanacetum-Family Plants.</title>
        <authorList>
            <person name="Yamashiro T."/>
            <person name="Shiraishi A."/>
            <person name="Nakayama K."/>
            <person name="Satake H."/>
        </authorList>
    </citation>
    <scope>NUCLEOTIDE SEQUENCE</scope>
</reference>
<sequence>MAALPRCDELRQSVNSSEWEPMFILYCRIAISEDQRLAREINALCMGLTVVMEERDNFVDELDVLVGRFVPKKMVEFMKESQEKYTRNLMKLHILGRELKLMAAKKNLFIEKLKGNMDY</sequence>
<keyword evidence="2" id="KW-1185">Reference proteome</keyword>
<name>A0ABQ5CLI1_9ASTR</name>
<evidence type="ECO:0000313" key="1">
    <source>
        <dbReference type="EMBL" id="GJT27945.1"/>
    </source>
</evidence>
<gene>
    <name evidence="1" type="ORF">Tco_0908220</name>
</gene>
<proteinExistence type="predicted"/>
<evidence type="ECO:0000313" key="2">
    <source>
        <dbReference type="Proteomes" id="UP001151760"/>
    </source>
</evidence>
<organism evidence="1 2">
    <name type="scientific">Tanacetum coccineum</name>
    <dbReference type="NCBI Taxonomy" id="301880"/>
    <lineage>
        <taxon>Eukaryota</taxon>
        <taxon>Viridiplantae</taxon>
        <taxon>Streptophyta</taxon>
        <taxon>Embryophyta</taxon>
        <taxon>Tracheophyta</taxon>
        <taxon>Spermatophyta</taxon>
        <taxon>Magnoliopsida</taxon>
        <taxon>eudicotyledons</taxon>
        <taxon>Gunneridae</taxon>
        <taxon>Pentapetalae</taxon>
        <taxon>asterids</taxon>
        <taxon>campanulids</taxon>
        <taxon>Asterales</taxon>
        <taxon>Asteraceae</taxon>
        <taxon>Asteroideae</taxon>
        <taxon>Anthemideae</taxon>
        <taxon>Anthemidinae</taxon>
        <taxon>Tanacetum</taxon>
    </lineage>
</organism>
<reference evidence="1" key="2">
    <citation type="submission" date="2022-01" db="EMBL/GenBank/DDBJ databases">
        <authorList>
            <person name="Yamashiro T."/>
            <person name="Shiraishi A."/>
            <person name="Satake H."/>
            <person name="Nakayama K."/>
        </authorList>
    </citation>
    <scope>NUCLEOTIDE SEQUENCE</scope>
</reference>
<protein>
    <submittedName>
        <fullName evidence="1">Uncharacterized protein</fullName>
    </submittedName>
</protein>
<dbReference type="Proteomes" id="UP001151760">
    <property type="component" value="Unassembled WGS sequence"/>
</dbReference>
<accession>A0ABQ5CLI1</accession>
<comment type="caution">
    <text evidence="1">The sequence shown here is derived from an EMBL/GenBank/DDBJ whole genome shotgun (WGS) entry which is preliminary data.</text>
</comment>
<dbReference type="EMBL" id="BQNB010014420">
    <property type="protein sequence ID" value="GJT27945.1"/>
    <property type="molecule type" value="Genomic_DNA"/>
</dbReference>